<reference evidence="1" key="1">
    <citation type="submission" date="2020-04" db="EMBL/GenBank/DDBJ databases">
        <authorList>
            <person name="Chiriac C."/>
            <person name="Salcher M."/>
            <person name="Ghai R."/>
            <person name="Kavagutti S V."/>
        </authorList>
    </citation>
    <scope>NUCLEOTIDE SEQUENCE</scope>
</reference>
<gene>
    <name evidence="1" type="ORF">UFOVP627_47</name>
</gene>
<accession>A0A6J5N719</accession>
<proteinExistence type="predicted"/>
<name>A0A6J5N719_9CAUD</name>
<organism evidence="1">
    <name type="scientific">uncultured Caudovirales phage</name>
    <dbReference type="NCBI Taxonomy" id="2100421"/>
    <lineage>
        <taxon>Viruses</taxon>
        <taxon>Duplodnaviria</taxon>
        <taxon>Heunggongvirae</taxon>
        <taxon>Uroviricota</taxon>
        <taxon>Caudoviricetes</taxon>
        <taxon>Peduoviridae</taxon>
        <taxon>Maltschvirus</taxon>
        <taxon>Maltschvirus maltsch</taxon>
    </lineage>
</organism>
<protein>
    <submittedName>
        <fullName evidence="1">Uncharacterized protein</fullName>
    </submittedName>
</protein>
<dbReference type="EMBL" id="LR796606">
    <property type="protein sequence ID" value="CAB4153831.1"/>
    <property type="molecule type" value="Genomic_DNA"/>
</dbReference>
<sequence length="117" mass="13867">MAKRRAKGLGDTIENVFQATGIDKIAKFVLGEDCKCDERKEKLNKLFPYKKVNCLEENEYNYLTNFFQRKTDQITPVEQSELLAILNRVFNTKHEPTTCNSCWRDYLNQLKKVYEEY</sequence>
<evidence type="ECO:0000313" key="1">
    <source>
        <dbReference type="EMBL" id="CAB4153831.1"/>
    </source>
</evidence>